<comment type="caution">
    <text evidence="2">The sequence shown here is derived from an EMBL/GenBank/DDBJ whole genome shotgun (WGS) entry which is preliminary data.</text>
</comment>
<keyword evidence="3" id="KW-1185">Reference proteome</keyword>
<evidence type="ECO:0000313" key="2">
    <source>
        <dbReference type="EMBL" id="EEG72180.1"/>
    </source>
</evidence>
<dbReference type="HOGENOM" id="CLU_2536674_0_0_9"/>
<feature type="compositionally biased region" description="Low complexity" evidence="1">
    <location>
        <begin position="15"/>
        <end position="28"/>
    </location>
</feature>
<protein>
    <submittedName>
        <fullName evidence="2">Uncharacterized protein</fullName>
    </submittedName>
</protein>
<reference evidence="2" key="2">
    <citation type="submission" date="2013-06" db="EMBL/GenBank/DDBJ databases">
        <title>Draft genome sequence of Clostridium hylemonae (DSM 15053).</title>
        <authorList>
            <person name="Sudarsanam P."/>
            <person name="Ley R."/>
            <person name="Guruge J."/>
            <person name="Turnbaugh P.J."/>
            <person name="Mahowald M."/>
            <person name="Liep D."/>
            <person name="Gordon J."/>
        </authorList>
    </citation>
    <scope>NUCLEOTIDE SEQUENCE</scope>
    <source>
        <strain evidence="2">DSM 15053</strain>
    </source>
</reference>
<gene>
    <name evidence="2" type="ORF">CLOHYLEM_07758</name>
</gene>
<evidence type="ECO:0000256" key="1">
    <source>
        <dbReference type="SAM" id="MobiDB-lite"/>
    </source>
</evidence>
<sequence length="83" mass="9244">MVHDIFPHGSSRDPGAAGSCSRAASAAGIKEPPLTGQMARAQNRRHKQNQPRMIISYHSGLVLRFIHIDPQHLILFCQYGRHC</sequence>
<organism evidence="2 3">
    <name type="scientific">[Clostridium] hylemonae DSM 15053</name>
    <dbReference type="NCBI Taxonomy" id="553973"/>
    <lineage>
        <taxon>Bacteria</taxon>
        <taxon>Bacillati</taxon>
        <taxon>Bacillota</taxon>
        <taxon>Clostridia</taxon>
        <taxon>Lachnospirales</taxon>
        <taxon>Lachnospiraceae</taxon>
    </lineage>
</organism>
<reference evidence="2" key="1">
    <citation type="submission" date="2009-02" db="EMBL/GenBank/DDBJ databases">
        <authorList>
            <person name="Fulton L."/>
            <person name="Clifton S."/>
            <person name="Fulton B."/>
            <person name="Xu J."/>
            <person name="Minx P."/>
            <person name="Pepin K.H."/>
            <person name="Johnson M."/>
            <person name="Bhonagiri V."/>
            <person name="Nash W.E."/>
            <person name="Mardis E.R."/>
            <person name="Wilson R.K."/>
        </authorList>
    </citation>
    <scope>NUCLEOTIDE SEQUENCE [LARGE SCALE GENOMIC DNA]</scope>
    <source>
        <strain evidence="2">DSM 15053</strain>
    </source>
</reference>
<feature type="region of interest" description="Disordered" evidence="1">
    <location>
        <begin position="1"/>
        <end position="51"/>
    </location>
</feature>
<accession>C0C6L9</accession>
<dbReference type="EMBL" id="ABYI02000044">
    <property type="protein sequence ID" value="EEG72180.1"/>
    <property type="molecule type" value="Genomic_DNA"/>
</dbReference>
<name>C0C6L9_9FIRM</name>
<dbReference type="AlphaFoldDB" id="C0C6L9"/>
<dbReference type="Proteomes" id="UP000004893">
    <property type="component" value="Unassembled WGS sequence"/>
</dbReference>
<evidence type="ECO:0000313" key="3">
    <source>
        <dbReference type="Proteomes" id="UP000004893"/>
    </source>
</evidence>
<dbReference type="STRING" id="553973.CLOHYLEM_07758"/>
<proteinExistence type="predicted"/>